<keyword evidence="4 10" id="KW-0812">Transmembrane</keyword>
<organism evidence="11">
    <name type="scientific">marine sediment metagenome</name>
    <dbReference type="NCBI Taxonomy" id="412755"/>
    <lineage>
        <taxon>unclassified sequences</taxon>
        <taxon>metagenomes</taxon>
        <taxon>ecological metagenomes</taxon>
    </lineage>
</organism>
<evidence type="ECO:0000256" key="3">
    <source>
        <dbReference type="ARBA" id="ARBA00022679"/>
    </source>
</evidence>
<keyword evidence="8" id="KW-0594">Phospholipid biosynthesis</keyword>
<dbReference type="InterPro" id="IPR003811">
    <property type="entry name" value="G3P_acylTferase_PlsY"/>
</dbReference>
<evidence type="ECO:0000256" key="5">
    <source>
        <dbReference type="ARBA" id="ARBA00022989"/>
    </source>
</evidence>
<evidence type="ECO:0000256" key="7">
    <source>
        <dbReference type="ARBA" id="ARBA00023136"/>
    </source>
</evidence>
<keyword evidence="6" id="KW-0443">Lipid metabolism</keyword>
<dbReference type="PANTHER" id="PTHR30309:SF0">
    <property type="entry name" value="GLYCEROL-3-PHOSPHATE ACYLTRANSFERASE-RELATED"/>
    <property type="match status" value="1"/>
</dbReference>
<feature type="non-terminal residue" evidence="11">
    <location>
        <position position="1"/>
    </location>
</feature>
<evidence type="ECO:0000256" key="8">
    <source>
        <dbReference type="ARBA" id="ARBA00023209"/>
    </source>
</evidence>
<keyword evidence="7 10" id="KW-0472">Membrane</keyword>
<dbReference type="EMBL" id="BARW01013851">
    <property type="protein sequence ID" value="GAI84159.1"/>
    <property type="molecule type" value="Genomic_DNA"/>
</dbReference>
<feature type="transmembrane region" description="Helical" evidence="10">
    <location>
        <begin position="17"/>
        <end position="39"/>
    </location>
</feature>
<feature type="transmembrane region" description="Helical" evidence="10">
    <location>
        <begin position="82"/>
        <end position="110"/>
    </location>
</feature>
<keyword evidence="5 10" id="KW-1133">Transmembrane helix</keyword>
<dbReference type="AlphaFoldDB" id="X1TVT9"/>
<evidence type="ECO:0008006" key="12">
    <source>
        <dbReference type="Google" id="ProtNLM"/>
    </source>
</evidence>
<dbReference type="Pfam" id="PF02660">
    <property type="entry name" value="G3P_acyltransf"/>
    <property type="match status" value="1"/>
</dbReference>
<dbReference type="SMART" id="SM01207">
    <property type="entry name" value="G3P_acyltransf"/>
    <property type="match status" value="1"/>
</dbReference>
<evidence type="ECO:0000256" key="9">
    <source>
        <dbReference type="ARBA" id="ARBA00023264"/>
    </source>
</evidence>
<keyword evidence="1" id="KW-1003">Cell membrane</keyword>
<accession>X1TVT9</accession>
<keyword evidence="3" id="KW-0808">Transferase</keyword>
<dbReference type="GO" id="GO:0005886">
    <property type="term" value="C:plasma membrane"/>
    <property type="evidence" value="ECO:0007669"/>
    <property type="project" value="InterPro"/>
</dbReference>
<feature type="transmembrane region" description="Helical" evidence="10">
    <location>
        <begin position="51"/>
        <end position="70"/>
    </location>
</feature>
<reference evidence="11" key="1">
    <citation type="journal article" date="2014" name="Front. Microbiol.">
        <title>High frequency of phylogenetically diverse reductive dehalogenase-homologous genes in deep subseafloor sedimentary metagenomes.</title>
        <authorList>
            <person name="Kawai M."/>
            <person name="Futagami T."/>
            <person name="Toyoda A."/>
            <person name="Takaki Y."/>
            <person name="Nishi S."/>
            <person name="Hori S."/>
            <person name="Arai W."/>
            <person name="Tsubouchi T."/>
            <person name="Morono Y."/>
            <person name="Uchiyama I."/>
            <person name="Ito T."/>
            <person name="Fujiyama A."/>
            <person name="Inagaki F."/>
            <person name="Takami H."/>
        </authorList>
    </citation>
    <scope>NUCLEOTIDE SEQUENCE</scope>
    <source>
        <strain evidence="11">Expedition CK06-06</strain>
    </source>
</reference>
<comment type="caution">
    <text evidence="11">The sequence shown here is derived from an EMBL/GenBank/DDBJ whole genome shotgun (WGS) entry which is preliminary data.</text>
</comment>
<dbReference type="GO" id="GO:0043772">
    <property type="term" value="F:acyl-phosphate glycerol-3-phosphate acyltransferase activity"/>
    <property type="evidence" value="ECO:0007669"/>
    <property type="project" value="InterPro"/>
</dbReference>
<evidence type="ECO:0000256" key="2">
    <source>
        <dbReference type="ARBA" id="ARBA00022516"/>
    </source>
</evidence>
<evidence type="ECO:0000256" key="6">
    <source>
        <dbReference type="ARBA" id="ARBA00023098"/>
    </source>
</evidence>
<evidence type="ECO:0000256" key="4">
    <source>
        <dbReference type="ARBA" id="ARBA00022692"/>
    </source>
</evidence>
<sequence>GKIGATNVLRAAGRKEAALVVFLDVSKGALAVVFAGLIIGRSYLVVGDFGLGALVAQVLAALAAMVGHNWSVFLKFHGGRGVATFMGGLIALCPVAAIFGGEIFIIGAGLTKFA</sequence>
<name>X1TVT9_9ZZZZ</name>
<proteinExistence type="predicted"/>
<evidence type="ECO:0000256" key="10">
    <source>
        <dbReference type="SAM" id="Phobius"/>
    </source>
</evidence>
<dbReference type="GO" id="GO:0008654">
    <property type="term" value="P:phospholipid biosynthetic process"/>
    <property type="evidence" value="ECO:0007669"/>
    <property type="project" value="UniProtKB-KW"/>
</dbReference>
<gene>
    <name evidence="11" type="ORF">S12H4_25057</name>
</gene>
<keyword evidence="2" id="KW-0444">Lipid biosynthesis</keyword>
<feature type="non-terminal residue" evidence="11">
    <location>
        <position position="114"/>
    </location>
</feature>
<keyword evidence="9" id="KW-1208">Phospholipid metabolism</keyword>
<evidence type="ECO:0000313" key="11">
    <source>
        <dbReference type="EMBL" id="GAI84159.1"/>
    </source>
</evidence>
<dbReference type="PANTHER" id="PTHR30309">
    <property type="entry name" value="INNER MEMBRANE PROTEIN YGIH"/>
    <property type="match status" value="1"/>
</dbReference>
<protein>
    <recommendedName>
        <fullName evidence="12">Glycerol-3-phosphate acyltransferase</fullName>
    </recommendedName>
</protein>
<evidence type="ECO:0000256" key="1">
    <source>
        <dbReference type="ARBA" id="ARBA00022475"/>
    </source>
</evidence>